<evidence type="ECO:0000256" key="1">
    <source>
        <dbReference type="ARBA" id="ARBA00022679"/>
    </source>
</evidence>
<accession>A0ABP4U6I1</accession>
<dbReference type="EMBL" id="BAAANY010000022">
    <property type="protein sequence ID" value="GAA1699143.1"/>
    <property type="molecule type" value="Genomic_DNA"/>
</dbReference>
<gene>
    <name evidence="4" type="ORF">GCM10009765_55670</name>
</gene>
<evidence type="ECO:0000313" key="5">
    <source>
        <dbReference type="Proteomes" id="UP001500618"/>
    </source>
</evidence>
<dbReference type="Proteomes" id="UP001500618">
    <property type="component" value="Unassembled WGS sequence"/>
</dbReference>
<dbReference type="CDD" id="cd04301">
    <property type="entry name" value="NAT_SF"/>
    <property type="match status" value="1"/>
</dbReference>
<evidence type="ECO:0000313" key="4">
    <source>
        <dbReference type="EMBL" id="GAA1699143.1"/>
    </source>
</evidence>
<dbReference type="PANTHER" id="PTHR43877">
    <property type="entry name" value="AMINOALKYLPHOSPHONATE N-ACETYLTRANSFERASE-RELATED-RELATED"/>
    <property type="match status" value="1"/>
</dbReference>
<dbReference type="Gene3D" id="3.40.630.30">
    <property type="match status" value="1"/>
</dbReference>
<dbReference type="RefSeq" id="WP_163572101.1">
    <property type="nucleotide sequence ID" value="NZ_BAAANY010000022.1"/>
</dbReference>
<dbReference type="SUPFAM" id="SSF55729">
    <property type="entry name" value="Acyl-CoA N-acyltransferases (Nat)"/>
    <property type="match status" value="1"/>
</dbReference>
<dbReference type="InterPro" id="IPR050832">
    <property type="entry name" value="Bact_Acetyltransf"/>
</dbReference>
<evidence type="ECO:0000256" key="2">
    <source>
        <dbReference type="ARBA" id="ARBA00023315"/>
    </source>
</evidence>
<keyword evidence="1" id="KW-0808">Transferase</keyword>
<comment type="caution">
    <text evidence="4">The sequence shown here is derived from an EMBL/GenBank/DDBJ whole genome shotgun (WGS) entry which is preliminary data.</text>
</comment>
<keyword evidence="2" id="KW-0012">Acyltransferase</keyword>
<reference evidence="5" key="1">
    <citation type="journal article" date="2019" name="Int. J. Syst. Evol. Microbiol.">
        <title>The Global Catalogue of Microorganisms (GCM) 10K type strain sequencing project: providing services to taxonomists for standard genome sequencing and annotation.</title>
        <authorList>
            <consortium name="The Broad Institute Genomics Platform"/>
            <consortium name="The Broad Institute Genome Sequencing Center for Infectious Disease"/>
            <person name="Wu L."/>
            <person name="Ma J."/>
        </authorList>
    </citation>
    <scope>NUCLEOTIDE SEQUENCE [LARGE SCALE GENOMIC DNA]</scope>
    <source>
        <strain evidence="5">JCM 14718</strain>
    </source>
</reference>
<keyword evidence="5" id="KW-1185">Reference proteome</keyword>
<proteinExistence type="predicted"/>
<protein>
    <submittedName>
        <fullName evidence="4">GNAT family N-acetyltransferase</fullName>
    </submittedName>
</protein>
<sequence length="148" mass="16302">MVSLRLAVPADVPALTALVRGAYEHYVPRIGREPAPMTDDYAEVVRRGHTWVAERAGIAVGMLVLVPETDHLLLENIAVRADAQGGGIGRLLLVQAESEAVRLGFVEVRLYTNAAMTENIAYYQRHGYVEIHRAGNDGFSRVFFSKVL</sequence>
<name>A0ABP4U6I1_9ACTN</name>
<feature type="domain" description="N-acetyltransferase" evidence="3">
    <location>
        <begin position="2"/>
        <end position="148"/>
    </location>
</feature>
<evidence type="ECO:0000259" key="3">
    <source>
        <dbReference type="PROSITE" id="PS51186"/>
    </source>
</evidence>
<dbReference type="PROSITE" id="PS51186">
    <property type="entry name" value="GNAT"/>
    <property type="match status" value="1"/>
</dbReference>
<dbReference type="Pfam" id="PF13508">
    <property type="entry name" value="Acetyltransf_7"/>
    <property type="match status" value="1"/>
</dbReference>
<dbReference type="InterPro" id="IPR016181">
    <property type="entry name" value="Acyl_CoA_acyltransferase"/>
</dbReference>
<dbReference type="InterPro" id="IPR000182">
    <property type="entry name" value="GNAT_dom"/>
</dbReference>
<organism evidence="4 5">
    <name type="scientific">Fodinicola feengrottensis</name>
    <dbReference type="NCBI Taxonomy" id="435914"/>
    <lineage>
        <taxon>Bacteria</taxon>
        <taxon>Bacillati</taxon>
        <taxon>Actinomycetota</taxon>
        <taxon>Actinomycetes</taxon>
        <taxon>Mycobacteriales</taxon>
        <taxon>Fodinicola</taxon>
    </lineage>
</organism>